<dbReference type="InterPro" id="IPR003615">
    <property type="entry name" value="HNH_nuc"/>
</dbReference>
<evidence type="ECO:0000313" key="3">
    <source>
        <dbReference type="EMBL" id="WUG99227.1"/>
    </source>
</evidence>
<gene>
    <name evidence="3" type="ORF">OHB29_03375</name>
</gene>
<proteinExistence type="predicted"/>
<name>A0ABZ1P6C9_STRVL</name>
<dbReference type="SMART" id="SM00507">
    <property type="entry name" value="HNHc"/>
    <property type="match status" value="1"/>
</dbReference>
<reference evidence="3 4" key="1">
    <citation type="submission" date="2022-10" db="EMBL/GenBank/DDBJ databases">
        <title>The complete genomes of actinobacterial strains from the NBC collection.</title>
        <authorList>
            <person name="Joergensen T.S."/>
            <person name="Alvarez Arevalo M."/>
            <person name="Sterndorff E.B."/>
            <person name="Faurdal D."/>
            <person name="Vuksanovic O."/>
            <person name="Mourched A.-S."/>
            <person name="Charusanti P."/>
            <person name="Shaw S."/>
            <person name="Blin K."/>
            <person name="Weber T."/>
        </authorList>
    </citation>
    <scope>NUCLEOTIDE SEQUENCE [LARGE SCALE GENOMIC DNA]</scope>
    <source>
        <strain evidence="3 4">NBC_00456</strain>
    </source>
</reference>
<feature type="domain" description="HNH nuclease" evidence="2">
    <location>
        <begin position="19"/>
        <end position="75"/>
    </location>
</feature>
<sequence>MSGWANSRRRESLPKNWARLRRQVIRRDGGQCTALHSDGTRCAQPGTDVDYVVPHSLGGSDDMSNLALLCTFHHRAKSSSEGGRAAALKRVKTESPRESHPALDD</sequence>
<feature type="region of interest" description="Disordered" evidence="1">
    <location>
        <begin position="78"/>
        <end position="105"/>
    </location>
</feature>
<organism evidence="3 4">
    <name type="scientific">Streptomyces violaceus</name>
    <name type="common">Streptomyces venezuelae</name>
    <dbReference type="NCBI Taxonomy" id="1936"/>
    <lineage>
        <taxon>Bacteria</taxon>
        <taxon>Bacillati</taxon>
        <taxon>Actinomycetota</taxon>
        <taxon>Actinomycetes</taxon>
        <taxon>Kitasatosporales</taxon>
        <taxon>Streptomycetaceae</taxon>
        <taxon>Streptomyces</taxon>
    </lineage>
</organism>
<dbReference type="CDD" id="cd00085">
    <property type="entry name" value="HNHc"/>
    <property type="match status" value="1"/>
</dbReference>
<evidence type="ECO:0000313" key="4">
    <source>
        <dbReference type="Proteomes" id="UP001341259"/>
    </source>
</evidence>
<accession>A0ABZ1P6C9</accession>
<evidence type="ECO:0000259" key="2">
    <source>
        <dbReference type="SMART" id="SM00507"/>
    </source>
</evidence>
<dbReference type="Proteomes" id="UP001341259">
    <property type="component" value="Chromosome"/>
</dbReference>
<keyword evidence="3" id="KW-0255">Endonuclease</keyword>
<dbReference type="GO" id="GO:0004519">
    <property type="term" value="F:endonuclease activity"/>
    <property type="evidence" value="ECO:0007669"/>
    <property type="project" value="UniProtKB-KW"/>
</dbReference>
<keyword evidence="3" id="KW-0378">Hydrolase</keyword>
<feature type="compositionally biased region" description="Basic and acidic residues" evidence="1">
    <location>
        <begin position="91"/>
        <end position="105"/>
    </location>
</feature>
<evidence type="ECO:0000256" key="1">
    <source>
        <dbReference type="SAM" id="MobiDB-lite"/>
    </source>
</evidence>
<keyword evidence="4" id="KW-1185">Reference proteome</keyword>
<dbReference type="Pfam" id="PF01844">
    <property type="entry name" value="HNH"/>
    <property type="match status" value="1"/>
</dbReference>
<keyword evidence="3" id="KW-0540">Nuclease</keyword>
<dbReference type="EMBL" id="CP107906">
    <property type="protein sequence ID" value="WUG99227.1"/>
    <property type="molecule type" value="Genomic_DNA"/>
</dbReference>
<dbReference type="InterPro" id="IPR002711">
    <property type="entry name" value="HNH"/>
</dbReference>
<dbReference type="Gene3D" id="1.10.30.50">
    <property type="match status" value="1"/>
</dbReference>
<protein>
    <submittedName>
        <fullName evidence="3">HNH endonuclease</fullName>
    </submittedName>
</protein>